<dbReference type="InterPro" id="IPR036640">
    <property type="entry name" value="ABC1_TM_sf"/>
</dbReference>
<name>A0A6J4UM60_9BACT</name>
<evidence type="ECO:0000256" key="3">
    <source>
        <dbReference type="ARBA" id="ARBA00022692"/>
    </source>
</evidence>
<dbReference type="GO" id="GO:0005524">
    <property type="term" value="F:ATP binding"/>
    <property type="evidence" value="ECO:0007669"/>
    <property type="project" value="UniProtKB-KW"/>
</dbReference>
<proteinExistence type="predicted"/>
<dbReference type="CDD" id="cd18545">
    <property type="entry name" value="ABC_6TM_YknV_like"/>
    <property type="match status" value="1"/>
</dbReference>
<dbReference type="InterPro" id="IPR039421">
    <property type="entry name" value="Type_1_exporter"/>
</dbReference>
<feature type="transmembrane region" description="Helical" evidence="8">
    <location>
        <begin position="280"/>
        <end position="299"/>
    </location>
</feature>
<dbReference type="PROSITE" id="PS50929">
    <property type="entry name" value="ABC_TM1F"/>
    <property type="match status" value="1"/>
</dbReference>
<evidence type="ECO:0000256" key="5">
    <source>
        <dbReference type="ARBA" id="ARBA00022840"/>
    </source>
</evidence>
<keyword evidence="2" id="KW-0813">Transport</keyword>
<evidence type="ECO:0000256" key="4">
    <source>
        <dbReference type="ARBA" id="ARBA00022741"/>
    </source>
</evidence>
<dbReference type="InterPro" id="IPR027417">
    <property type="entry name" value="P-loop_NTPase"/>
</dbReference>
<protein>
    <submittedName>
        <fullName evidence="11">Heterodimeric efflux ABC transporter, permease/ATP-binding subunit 2</fullName>
    </submittedName>
</protein>
<dbReference type="InterPro" id="IPR011527">
    <property type="entry name" value="ABC1_TM_dom"/>
</dbReference>
<dbReference type="PROSITE" id="PS50893">
    <property type="entry name" value="ABC_TRANSPORTER_2"/>
    <property type="match status" value="1"/>
</dbReference>
<feature type="transmembrane region" description="Helical" evidence="8">
    <location>
        <begin position="37"/>
        <end position="57"/>
    </location>
</feature>
<comment type="subcellular location">
    <subcellularLocation>
        <location evidence="1">Cell membrane</location>
        <topology evidence="1">Multi-pass membrane protein</topology>
    </subcellularLocation>
</comment>
<keyword evidence="5 11" id="KW-0067">ATP-binding</keyword>
<dbReference type="InterPro" id="IPR003439">
    <property type="entry name" value="ABC_transporter-like_ATP-bd"/>
</dbReference>
<dbReference type="Pfam" id="PF00005">
    <property type="entry name" value="ABC_tran"/>
    <property type="match status" value="1"/>
</dbReference>
<dbReference type="Pfam" id="PF00664">
    <property type="entry name" value="ABC_membrane"/>
    <property type="match status" value="1"/>
</dbReference>
<feature type="domain" description="ABC transmembrane type-1" evidence="10">
    <location>
        <begin position="49"/>
        <end position="340"/>
    </location>
</feature>
<dbReference type="GO" id="GO:0015421">
    <property type="term" value="F:ABC-type oligopeptide transporter activity"/>
    <property type="evidence" value="ECO:0007669"/>
    <property type="project" value="TreeGrafter"/>
</dbReference>
<reference evidence="11" key="1">
    <citation type="submission" date="2020-02" db="EMBL/GenBank/DDBJ databases">
        <authorList>
            <person name="Meier V. D."/>
        </authorList>
    </citation>
    <scope>NUCLEOTIDE SEQUENCE</scope>
    <source>
        <strain evidence="11">AVDCRST_MAG18</strain>
    </source>
</reference>
<dbReference type="InterPro" id="IPR017871">
    <property type="entry name" value="ABC_transporter-like_CS"/>
</dbReference>
<feature type="transmembrane region" description="Helical" evidence="8">
    <location>
        <begin position="305"/>
        <end position="325"/>
    </location>
</feature>
<evidence type="ECO:0000256" key="7">
    <source>
        <dbReference type="ARBA" id="ARBA00023136"/>
    </source>
</evidence>
<dbReference type="PANTHER" id="PTHR43394">
    <property type="entry name" value="ATP-DEPENDENT PERMEASE MDL1, MITOCHONDRIAL"/>
    <property type="match status" value="1"/>
</dbReference>
<dbReference type="SUPFAM" id="SSF52540">
    <property type="entry name" value="P-loop containing nucleoside triphosphate hydrolases"/>
    <property type="match status" value="1"/>
</dbReference>
<dbReference type="SUPFAM" id="SSF90123">
    <property type="entry name" value="ABC transporter transmembrane region"/>
    <property type="match status" value="1"/>
</dbReference>
<feature type="transmembrane region" description="Helical" evidence="8">
    <location>
        <begin position="168"/>
        <end position="191"/>
    </location>
</feature>
<evidence type="ECO:0000256" key="8">
    <source>
        <dbReference type="SAM" id="Phobius"/>
    </source>
</evidence>
<dbReference type="FunFam" id="3.40.50.300:FF:000287">
    <property type="entry name" value="Multidrug ABC transporter ATP-binding protein"/>
    <property type="match status" value="1"/>
</dbReference>
<dbReference type="GO" id="GO:0016887">
    <property type="term" value="F:ATP hydrolysis activity"/>
    <property type="evidence" value="ECO:0007669"/>
    <property type="project" value="InterPro"/>
</dbReference>
<keyword evidence="6 8" id="KW-1133">Transmembrane helix</keyword>
<feature type="domain" description="ABC transporter" evidence="9">
    <location>
        <begin position="374"/>
        <end position="607"/>
    </location>
</feature>
<keyword evidence="4" id="KW-0547">Nucleotide-binding</keyword>
<sequence length="625" mass="68696">MTMSPVQQAPAAKRYQSLDNRENDLGSGLNRRSLRRLFGYLLPYRVQGLVALVAIALQTLGELALPRLLGLIIDGATVAASRSGNARQDGIRSLFTTVGLFLACVVGVFFARWVQGATTTRLGYRVIFDLRFALFQHMQLIGLRTFDRLGVGRLISRIQSDVSVLQDLLTDGIIGLFADMMVLIGIIIAMLLLDRELALLTFAILPIMIGIVLVWRRYAIPVYRTLRVATSRLTGYSAESISGMRVIQSFRREVENFERFERLNREVYGTNTLAIRLNSVLAPAVELLSGTATVIILVVGGQRAIAGGLTIGALTAFIGYINRFFSPVRTLSERYNSLQSATVAAERIFEVLDEDLEITDKPGVYPLPQINGEVAFEGVTFGYTDRPIINDLNLTIKPGMTVAFVGPTGAGKSSIINLVPRFYDVWEGRVAIDGHDVRDVTLASLRRQFGIVLQDTFLFSMTIGENIRYGRLEATDAEVEDAARAVGIHDFIAALPAGYATKVGERGSGLSVGQRQLIAFARVMLANPRIVVLDEATSSVDTRTEQIVQAALRRTLQGRTALVIAHRLSTIIEADLIVVIDAGRIVEQGRHAELIAQRGAYYRLYTAAQLREKTIIPEGDPVREG</sequence>
<dbReference type="SMART" id="SM00382">
    <property type="entry name" value="AAA"/>
    <property type="match status" value="1"/>
</dbReference>
<evidence type="ECO:0000256" key="1">
    <source>
        <dbReference type="ARBA" id="ARBA00004651"/>
    </source>
</evidence>
<dbReference type="PANTHER" id="PTHR43394:SF1">
    <property type="entry name" value="ATP-BINDING CASSETTE SUB-FAMILY B MEMBER 10, MITOCHONDRIAL"/>
    <property type="match status" value="1"/>
</dbReference>
<accession>A0A6J4UM60</accession>
<evidence type="ECO:0000313" key="11">
    <source>
        <dbReference type="EMBL" id="CAA9550987.1"/>
    </source>
</evidence>
<dbReference type="PROSITE" id="PS00211">
    <property type="entry name" value="ABC_TRANSPORTER_1"/>
    <property type="match status" value="1"/>
</dbReference>
<evidence type="ECO:0000256" key="6">
    <source>
        <dbReference type="ARBA" id="ARBA00022989"/>
    </source>
</evidence>
<keyword evidence="3 8" id="KW-0812">Transmembrane</keyword>
<dbReference type="AlphaFoldDB" id="A0A6J4UM60"/>
<dbReference type="GO" id="GO:0005886">
    <property type="term" value="C:plasma membrane"/>
    <property type="evidence" value="ECO:0007669"/>
    <property type="project" value="UniProtKB-SubCell"/>
</dbReference>
<dbReference type="Gene3D" id="3.40.50.300">
    <property type="entry name" value="P-loop containing nucleotide triphosphate hydrolases"/>
    <property type="match status" value="1"/>
</dbReference>
<organism evidence="11">
    <name type="scientific">uncultured Thermomicrobiales bacterium</name>
    <dbReference type="NCBI Taxonomy" id="1645740"/>
    <lineage>
        <taxon>Bacteria</taxon>
        <taxon>Pseudomonadati</taxon>
        <taxon>Thermomicrobiota</taxon>
        <taxon>Thermomicrobia</taxon>
        <taxon>Thermomicrobiales</taxon>
        <taxon>environmental samples</taxon>
    </lineage>
</organism>
<evidence type="ECO:0000259" key="9">
    <source>
        <dbReference type="PROSITE" id="PS50893"/>
    </source>
</evidence>
<dbReference type="Gene3D" id="1.20.1560.10">
    <property type="entry name" value="ABC transporter type 1, transmembrane domain"/>
    <property type="match status" value="1"/>
</dbReference>
<evidence type="ECO:0000259" key="10">
    <source>
        <dbReference type="PROSITE" id="PS50929"/>
    </source>
</evidence>
<dbReference type="EMBL" id="CADCWN010000022">
    <property type="protein sequence ID" value="CAA9550987.1"/>
    <property type="molecule type" value="Genomic_DNA"/>
</dbReference>
<dbReference type="InterPro" id="IPR003593">
    <property type="entry name" value="AAA+_ATPase"/>
</dbReference>
<feature type="transmembrane region" description="Helical" evidence="8">
    <location>
        <begin position="197"/>
        <end position="215"/>
    </location>
</feature>
<gene>
    <name evidence="11" type="ORF">AVDCRST_MAG18-315</name>
</gene>
<feature type="transmembrane region" description="Helical" evidence="8">
    <location>
        <begin position="93"/>
        <end position="114"/>
    </location>
</feature>
<keyword evidence="7 8" id="KW-0472">Membrane</keyword>
<evidence type="ECO:0000256" key="2">
    <source>
        <dbReference type="ARBA" id="ARBA00022448"/>
    </source>
</evidence>